<dbReference type="AlphaFoldDB" id="A0AA38R4G1"/>
<dbReference type="GO" id="GO:0033934">
    <property type="term" value="F:glucan 1,4-alpha-maltotriohydrolase activity"/>
    <property type="evidence" value="ECO:0007669"/>
    <property type="project" value="TreeGrafter"/>
</dbReference>
<protein>
    <submittedName>
        <fullName evidence="6">Glycoside hydrolase family 13 protein</fullName>
    </submittedName>
</protein>
<dbReference type="GO" id="GO:0000025">
    <property type="term" value="P:maltose catabolic process"/>
    <property type="evidence" value="ECO:0007669"/>
    <property type="project" value="TreeGrafter"/>
</dbReference>
<dbReference type="GO" id="GO:0004556">
    <property type="term" value="F:alpha-amylase activity"/>
    <property type="evidence" value="ECO:0007669"/>
    <property type="project" value="TreeGrafter"/>
</dbReference>
<keyword evidence="7" id="KW-1185">Reference proteome</keyword>
<dbReference type="CDD" id="cd11333">
    <property type="entry name" value="AmyAc_SI_OligoGlu_DGase"/>
    <property type="match status" value="1"/>
</dbReference>
<comment type="caution">
    <text evidence="6">The sequence shown here is derived from an EMBL/GenBank/DDBJ whole genome shotgun (WGS) entry which is preliminary data.</text>
</comment>
<feature type="domain" description="Glycosyl hydrolase family 13 catalytic" evidence="5">
    <location>
        <begin position="21"/>
        <end position="417"/>
    </location>
</feature>
<gene>
    <name evidence="6" type="ORF">NKR19_g8836</name>
</gene>
<reference evidence="6" key="1">
    <citation type="submission" date="2022-07" db="EMBL/GenBank/DDBJ databases">
        <title>Fungi with potential for degradation of polypropylene.</title>
        <authorList>
            <person name="Gostincar C."/>
        </authorList>
    </citation>
    <scope>NUCLEOTIDE SEQUENCE</scope>
    <source>
        <strain evidence="6">EXF-13287</strain>
    </source>
</reference>
<organism evidence="6 7">
    <name type="scientific">Coniochaeta hoffmannii</name>
    <dbReference type="NCBI Taxonomy" id="91930"/>
    <lineage>
        <taxon>Eukaryota</taxon>
        <taxon>Fungi</taxon>
        <taxon>Dikarya</taxon>
        <taxon>Ascomycota</taxon>
        <taxon>Pezizomycotina</taxon>
        <taxon>Sordariomycetes</taxon>
        <taxon>Sordariomycetidae</taxon>
        <taxon>Coniochaetales</taxon>
        <taxon>Coniochaetaceae</taxon>
        <taxon>Coniochaeta</taxon>
    </lineage>
</organism>
<name>A0AA38R4G1_9PEZI</name>
<dbReference type="GO" id="GO:0004575">
    <property type="term" value="F:sucrose alpha-glucosidase activity"/>
    <property type="evidence" value="ECO:0007669"/>
    <property type="project" value="TreeGrafter"/>
</dbReference>
<evidence type="ECO:0000259" key="5">
    <source>
        <dbReference type="SMART" id="SM00642"/>
    </source>
</evidence>
<dbReference type="Pfam" id="PF00128">
    <property type="entry name" value="Alpha-amylase"/>
    <property type="match status" value="1"/>
</dbReference>
<evidence type="ECO:0000313" key="7">
    <source>
        <dbReference type="Proteomes" id="UP001174691"/>
    </source>
</evidence>
<evidence type="ECO:0000256" key="3">
    <source>
        <dbReference type="ARBA" id="ARBA00023295"/>
    </source>
</evidence>
<evidence type="ECO:0000256" key="1">
    <source>
        <dbReference type="ARBA" id="ARBA00008061"/>
    </source>
</evidence>
<dbReference type="GO" id="GO:0005987">
    <property type="term" value="P:sucrose catabolic process"/>
    <property type="evidence" value="ECO:0007669"/>
    <property type="project" value="TreeGrafter"/>
</dbReference>
<dbReference type="InterPro" id="IPR013780">
    <property type="entry name" value="Glyco_hydro_b"/>
</dbReference>
<dbReference type="SMART" id="SM00642">
    <property type="entry name" value="Aamy"/>
    <property type="match status" value="1"/>
</dbReference>
<dbReference type="InterPro" id="IPR045857">
    <property type="entry name" value="O16G_dom_2"/>
</dbReference>
<dbReference type="PANTHER" id="PTHR10357">
    <property type="entry name" value="ALPHA-AMYLASE FAMILY MEMBER"/>
    <property type="match status" value="1"/>
</dbReference>
<comment type="similarity">
    <text evidence="1">Belongs to the glycosyl hydrolase 13 family.</text>
</comment>
<dbReference type="SUPFAM" id="SSF51011">
    <property type="entry name" value="Glycosyl hydrolase domain"/>
    <property type="match status" value="1"/>
</dbReference>
<dbReference type="Gene3D" id="2.60.40.1180">
    <property type="entry name" value="Golgi alpha-mannosidase II"/>
    <property type="match status" value="1"/>
</dbReference>
<accession>A0AA38R4G1</accession>
<dbReference type="FunFam" id="3.20.20.80:FF:000064">
    <property type="entry name" value="Oligo-1,6-glucosidase"/>
    <property type="match status" value="1"/>
</dbReference>
<keyword evidence="4" id="KW-0462">Maltose metabolism</keyword>
<dbReference type="Gene3D" id="3.90.400.10">
    <property type="entry name" value="Oligo-1,6-glucosidase, Domain 2"/>
    <property type="match status" value="1"/>
</dbReference>
<sequence length="573" mass="66522">MDDVCVKTSDRRWWKEAIVYQIYPASFLDTDADGLGNINGITAKLDYLKDLGVDILWVSPIYESPQKDMGYDISNYRGIHRPYGTLDDVQRLIIELRRRNMKLIMDLVVNHTSDQHPWFIDSASSKQSSKRNWYIWRKPKYDAEGKPQTPNNCPFQADLNWENPHVREEVNNILRFWLDRGVSGFRMDVINFISKDQRFPDADIVYPDRRYQPADKHFANGARLVEYLQGMKRDVLSKYDTLTVGEMPGLDKEEDRLEIVQAEEGALNMIFTFEMIELDIVHEEGRFSLKPWTVDDLRKVMDKSHRMITQQGWHTLFCENHDQPRSVTRYCDDSDEHRVAGTKLLSVMQTSLPGTLYLYQGEELGMRNMPISWGPEEYKDIESVVYWKHVCEKFPEGSAERDRAKYLLRLKARDNARTPMQWESTSNGGFCPAGVKSWMRVNDDYTTVNAAIQLSAARADGRSMFVSPYRFWQQGLEIRKQHIDLFVYGDFEIVEDTHPTVFAFKRKCKGEEFITILNFSGKEADFTLPVGQEVHFWALGSYDASSTEKPRMGTIQLLPWEGLLGCIVEGDAR</sequence>
<evidence type="ECO:0000256" key="2">
    <source>
        <dbReference type="ARBA" id="ARBA00022801"/>
    </source>
</evidence>
<dbReference type="InterPro" id="IPR006047">
    <property type="entry name" value="GH13_cat_dom"/>
</dbReference>
<keyword evidence="2 6" id="KW-0378">Hydrolase</keyword>
<dbReference type="InterPro" id="IPR017853">
    <property type="entry name" value="GH"/>
</dbReference>
<proteinExistence type="inferred from homology"/>
<dbReference type="GO" id="GO:0004574">
    <property type="term" value="F:oligo-1,6-glucosidase activity"/>
    <property type="evidence" value="ECO:0007669"/>
    <property type="project" value="TreeGrafter"/>
</dbReference>
<dbReference type="SUPFAM" id="SSF51445">
    <property type="entry name" value="(Trans)glycosidases"/>
    <property type="match status" value="1"/>
</dbReference>
<dbReference type="EMBL" id="JANBVN010000191">
    <property type="protein sequence ID" value="KAJ9133956.1"/>
    <property type="molecule type" value="Genomic_DNA"/>
</dbReference>
<dbReference type="Proteomes" id="UP001174691">
    <property type="component" value="Unassembled WGS sequence"/>
</dbReference>
<dbReference type="Gene3D" id="3.20.20.80">
    <property type="entry name" value="Glycosidases"/>
    <property type="match status" value="2"/>
</dbReference>
<evidence type="ECO:0000256" key="4">
    <source>
        <dbReference type="ARBA" id="ARBA00026248"/>
    </source>
</evidence>
<keyword evidence="3" id="KW-0326">Glycosidase</keyword>
<dbReference type="PANTHER" id="PTHR10357:SF232">
    <property type="entry name" value="GLYCOSYL HYDROLASE FAMILY 13 CATALYTIC DOMAIN-CONTAINING PROTEIN"/>
    <property type="match status" value="1"/>
</dbReference>
<evidence type="ECO:0000313" key="6">
    <source>
        <dbReference type="EMBL" id="KAJ9133956.1"/>
    </source>
</evidence>